<accession>A0A8T0QC00</accession>
<feature type="region of interest" description="Disordered" evidence="1">
    <location>
        <begin position="77"/>
        <end position="171"/>
    </location>
</feature>
<organism evidence="2 3">
    <name type="scientific">Panicum virgatum</name>
    <name type="common">Blackwell switchgrass</name>
    <dbReference type="NCBI Taxonomy" id="38727"/>
    <lineage>
        <taxon>Eukaryota</taxon>
        <taxon>Viridiplantae</taxon>
        <taxon>Streptophyta</taxon>
        <taxon>Embryophyta</taxon>
        <taxon>Tracheophyta</taxon>
        <taxon>Spermatophyta</taxon>
        <taxon>Magnoliopsida</taxon>
        <taxon>Liliopsida</taxon>
        <taxon>Poales</taxon>
        <taxon>Poaceae</taxon>
        <taxon>PACMAD clade</taxon>
        <taxon>Panicoideae</taxon>
        <taxon>Panicodae</taxon>
        <taxon>Paniceae</taxon>
        <taxon>Panicinae</taxon>
        <taxon>Panicum</taxon>
        <taxon>Panicum sect. Hiantes</taxon>
    </lineage>
</organism>
<reference evidence="2" key="1">
    <citation type="submission" date="2020-05" db="EMBL/GenBank/DDBJ databases">
        <title>WGS assembly of Panicum virgatum.</title>
        <authorList>
            <person name="Lovell J.T."/>
            <person name="Jenkins J."/>
            <person name="Shu S."/>
            <person name="Juenger T.E."/>
            <person name="Schmutz J."/>
        </authorList>
    </citation>
    <scope>NUCLEOTIDE SEQUENCE</scope>
    <source>
        <strain evidence="2">AP13</strain>
    </source>
</reference>
<proteinExistence type="predicted"/>
<protein>
    <submittedName>
        <fullName evidence="2">Uncharacterized protein</fullName>
    </submittedName>
</protein>
<name>A0A8T0QC00_PANVG</name>
<evidence type="ECO:0000313" key="2">
    <source>
        <dbReference type="EMBL" id="KAG2570748.1"/>
    </source>
</evidence>
<gene>
    <name evidence="2" type="ORF">PVAP13_7KG033909</name>
</gene>
<evidence type="ECO:0000313" key="3">
    <source>
        <dbReference type="Proteomes" id="UP000823388"/>
    </source>
</evidence>
<feature type="compositionally biased region" description="Basic and acidic residues" evidence="1">
    <location>
        <begin position="103"/>
        <end position="112"/>
    </location>
</feature>
<feature type="compositionally biased region" description="Gly residues" evidence="1">
    <location>
        <begin position="150"/>
        <end position="159"/>
    </location>
</feature>
<feature type="compositionally biased region" description="Low complexity" evidence="1">
    <location>
        <begin position="82"/>
        <end position="95"/>
    </location>
</feature>
<dbReference type="Proteomes" id="UP000823388">
    <property type="component" value="Chromosome 7K"/>
</dbReference>
<dbReference type="EMBL" id="CM029049">
    <property type="protein sequence ID" value="KAG2570748.1"/>
    <property type="molecule type" value="Genomic_DNA"/>
</dbReference>
<dbReference type="AlphaFoldDB" id="A0A8T0QC00"/>
<comment type="caution">
    <text evidence="2">The sequence shown here is derived from an EMBL/GenBank/DDBJ whole genome shotgun (WGS) entry which is preliminary data.</text>
</comment>
<keyword evidence="3" id="KW-1185">Reference proteome</keyword>
<sequence length="188" mass="19761">MARAVQLGRRQLELLGCGKWRRRGDGFPFIGELGWCGPGKELGKLLPASMLVAGVGAGLSREEKGGVRCSSRVGAGVREVGPSRGRLSGLSSAPRGRARGRGRPGERRKMGEVGDGAGGRARRRGLRAKAENASGGGSSRTRGPARRESGPGGGKGNGRLGWTARRKGEGRPGLGFKLFQIEFEFKLV</sequence>
<evidence type="ECO:0000256" key="1">
    <source>
        <dbReference type="SAM" id="MobiDB-lite"/>
    </source>
</evidence>